<dbReference type="Proteomes" id="UP000436483">
    <property type="component" value="Unassembled WGS sequence"/>
</dbReference>
<sequence>MITDRNFDLLKEAVSELARLKGAADSPARFLSYLYSSALEEWAVRLDMDPLQLNKLVSMRDETLGQSAW</sequence>
<reference evidence="1 2" key="1">
    <citation type="submission" date="2019-12" db="EMBL/GenBank/DDBJ databases">
        <authorList>
            <person name="Yuan C.-G."/>
        </authorList>
    </citation>
    <scope>NUCLEOTIDE SEQUENCE [LARGE SCALE GENOMIC DNA]</scope>
    <source>
        <strain evidence="1 2">KCTC 23863</strain>
    </source>
</reference>
<dbReference type="EMBL" id="WURB01000003">
    <property type="protein sequence ID" value="MXQ10848.1"/>
    <property type="molecule type" value="Genomic_DNA"/>
</dbReference>
<proteinExistence type="predicted"/>
<reference evidence="1 2" key="2">
    <citation type="submission" date="2020-01" db="EMBL/GenBank/DDBJ databases">
        <title>Microvirga sp. nov., an arsenate reduction bacterium isolated from Tibet hotspring sediments.</title>
        <authorList>
            <person name="Xian W.-D."/>
            <person name="Li W.-J."/>
        </authorList>
    </citation>
    <scope>NUCLEOTIDE SEQUENCE [LARGE SCALE GENOMIC DNA]</scope>
    <source>
        <strain evidence="1 2">KCTC 23863</strain>
    </source>
</reference>
<dbReference type="AlphaFoldDB" id="A0A7X3SN58"/>
<dbReference type="RefSeq" id="WP_160883457.1">
    <property type="nucleotide sequence ID" value="NZ_WURB01000003.1"/>
</dbReference>
<accession>A0A7X3SN58</accession>
<evidence type="ECO:0000313" key="2">
    <source>
        <dbReference type="Proteomes" id="UP000436483"/>
    </source>
</evidence>
<organism evidence="1 2">
    <name type="scientific">Microvirga makkahensis</name>
    <dbReference type="NCBI Taxonomy" id="1128670"/>
    <lineage>
        <taxon>Bacteria</taxon>
        <taxon>Pseudomonadati</taxon>
        <taxon>Pseudomonadota</taxon>
        <taxon>Alphaproteobacteria</taxon>
        <taxon>Hyphomicrobiales</taxon>
        <taxon>Methylobacteriaceae</taxon>
        <taxon>Microvirga</taxon>
    </lineage>
</organism>
<protein>
    <submittedName>
        <fullName evidence="1">Uncharacterized protein</fullName>
    </submittedName>
</protein>
<name>A0A7X3SN58_9HYPH</name>
<keyword evidence="2" id="KW-1185">Reference proteome</keyword>
<comment type="caution">
    <text evidence="1">The sequence shown here is derived from an EMBL/GenBank/DDBJ whole genome shotgun (WGS) entry which is preliminary data.</text>
</comment>
<evidence type="ECO:0000313" key="1">
    <source>
        <dbReference type="EMBL" id="MXQ10848.1"/>
    </source>
</evidence>
<gene>
    <name evidence="1" type="ORF">GR328_05165</name>
</gene>
<dbReference type="OrthoDB" id="8020995at2"/>